<keyword evidence="5 6" id="KW-0472">Membrane</keyword>
<comment type="caution">
    <text evidence="8">The sequence shown here is derived from an EMBL/GenBank/DDBJ whole genome shotgun (WGS) entry which is preliminary data.</text>
</comment>
<keyword evidence="9" id="KW-1185">Reference proteome</keyword>
<reference evidence="8 9" key="1">
    <citation type="submission" date="2018-06" db="EMBL/GenBank/DDBJ databases">
        <title>Genomic Encyclopedia of Archaeal and Bacterial Type Strains, Phase II (KMG-II): from individual species to whole genera.</title>
        <authorList>
            <person name="Goeker M."/>
        </authorList>
    </citation>
    <scope>NUCLEOTIDE SEQUENCE [LARGE SCALE GENOMIC DNA]</scope>
    <source>
        <strain evidence="8 9">DSM 24525</strain>
    </source>
</reference>
<keyword evidence="4 6" id="KW-1133">Transmembrane helix</keyword>
<feature type="domain" description="EamA" evidence="7">
    <location>
        <begin position="149"/>
        <end position="283"/>
    </location>
</feature>
<feature type="transmembrane region" description="Helical" evidence="6">
    <location>
        <begin position="94"/>
        <end position="114"/>
    </location>
</feature>
<dbReference type="SUPFAM" id="SSF103481">
    <property type="entry name" value="Multidrug resistance efflux transporter EmrE"/>
    <property type="match status" value="1"/>
</dbReference>
<feature type="transmembrane region" description="Helical" evidence="6">
    <location>
        <begin position="39"/>
        <end position="60"/>
    </location>
</feature>
<sequence length="293" mass="30669">MTERRIGLICAFSVLAVWAGFLLSGRLSARQAFLPWDMAALRYGGSFLAALPLVAVFGWPRLPPLRGLVLVLLAAGGFPLLAYIGFGFAPASHAGVMLPGTLPFLTAGLAAIFLGEVWTATRIASLGVVAAGIGLLAADTFGANPGSWRGDLLFLGGSLSWAMYTLLIRHWKVSALTVTLGVALYPAMLFLPLWWFVLPSQMHLVPVRIILFQGLYQGIFAVVVAGFLFTRAVTALGAPLTTSITALVPAIVAIAAWPLLGEPLGVAGLVGVGLVSAGMVLAVAGPGLVRRWL</sequence>
<accession>A0A2W7I7B9</accession>
<evidence type="ECO:0000256" key="5">
    <source>
        <dbReference type="ARBA" id="ARBA00023136"/>
    </source>
</evidence>
<dbReference type="InterPro" id="IPR000620">
    <property type="entry name" value="EamA_dom"/>
</dbReference>
<dbReference type="EMBL" id="QKYU01000021">
    <property type="protein sequence ID" value="PZW41362.1"/>
    <property type="molecule type" value="Genomic_DNA"/>
</dbReference>
<evidence type="ECO:0000313" key="8">
    <source>
        <dbReference type="EMBL" id="PZW41362.1"/>
    </source>
</evidence>
<feature type="transmembrane region" description="Helical" evidence="6">
    <location>
        <begin position="236"/>
        <end position="260"/>
    </location>
</feature>
<dbReference type="InterPro" id="IPR050638">
    <property type="entry name" value="AA-Vitamin_Transporters"/>
</dbReference>
<gene>
    <name evidence="8" type="ORF">C8P66_12170</name>
</gene>
<comment type="similarity">
    <text evidence="2">Belongs to the EamA transporter family.</text>
</comment>
<dbReference type="GO" id="GO:0016020">
    <property type="term" value="C:membrane"/>
    <property type="evidence" value="ECO:0007669"/>
    <property type="project" value="UniProtKB-SubCell"/>
</dbReference>
<evidence type="ECO:0000256" key="4">
    <source>
        <dbReference type="ARBA" id="ARBA00022989"/>
    </source>
</evidence>
<feature type="transmembrane region" description="Helical" evidence="6">
    <location>
        <begin position="266"/>
        <end position="289"/>
    </location>
</feature>
<evidence type="ECO:0000313" key="9">
    <source>
        <dbReference type="Proteomes" id="UP000249688"/>
    </source>
</evidence>
<evidence type="ECO:0000256" key="6">
    <source>
        <dbReference type="SAM" id="Phobius"/>
    </source>
</evidence>
<feature type="transmembrane region" description="Helical" evidence="6">
    <location>
        <begin position="175"/>
        <end position="197"/>
    </location>
</feature>
<dbReference type="RefSeq" id="WP_111399539.1">
    <property type="nucleotide sequence ID" value="NZ_QKYU01000021.1"/>
</dbReference>
<feature type="transmembrane region" description="Helical" evidence="6">
    <location>
        <begin position="67"/>
        <end position="88"/>
    </location>
</feature>
<feature type="transmembrane region" description="Helical" evidence="6">
    <location>
        <begin position="209"/>
        <end position="229"/>
    </location>
</feature>
<evidence type="ECO:0000256" key="2">
    <source>
        <dbReference type="ARBA" id="ARBA00007362"/>
    </source>
</evidence>
<dbReference type="PANTHER" id="PTHR32322:SF2">
    <property type="entry name" value="EAMA DOMAIN-CONTAINING PROTEIN"/>
    <property type="match status" value="1"/>
</dbReference>
<keyword evidence="3 6" id="KW-0812">Transmembrane</keyword>
<name>A0A2W7I7B9_9PROT</name>
<protein>
    <submittedName>
        <fullName evidence="8">EamA-like transporter family protein</fullName>
    </submittedName>
</protein>
<proteinExistence type="inferred from homology"/>
<comment type="subcellular location">
    <subcellularLocation>
        <location evidence="1">Membrane</location>
        <topology evidence="1">Multi-pass membrane protein</topology>
    </subcellularLocation>
</comment>
<dbReference type="Pfam" id="PF00892">
    <property type="entry name" value="EamA"/>
    <property type="match status" value="1"/>
</dbReference>
<feature type="transmembrane region" description="Helical" evidence="6">
    <location>
        <begin position="123"/>
        <end position="142"/>
    </location>
</feature>
<dbReference type="InterPro" id="IPR037185">
    <property type="entry name" value="EmrE-like"/>
</dbReference>
<organism evidence="8 9">
    <name type="scientific">Humitalea rosea</name>
    <dbReference type="NCBI Taxonomy" id="990373"/>
    <lineage>
        <taxon>Bacteria</taxon>
        <taxon>Pseudomonadati</taxon>
        <taxon>Pseudomonadota</taxon>
        <taxon>Alphaproteobacteria</taxon>
        <taxon>Acetobacterales</taxon>
        <taxon>Roseomonadaceae</taxon>
        <taxon>Humitalea</taxon>
    </lineage>
</organism>
<evidence type="ECO:0000256" key="3">
    <source>
        <dbReference type="ARBA" id="ARBA00022692"/>
    </source>
</evidence>
<dbReference type="PANTHER" id="PTHR32322">
    <property type="entry name" value="INNER MEMBRANE TRANSPORTER"/>
    <property type="match status" value="1"/>
</dbReference>
<dbReference type="AlphaFoldDB" id="A0A2W7I7B9"/>
<evidence type="ECO:0000256" key="1">
    <source>
        <dbReference type="ARBA" id="ARBA00004141"/>
    </source>
</evidence>
<feature type="transmembrane region" description="Helical" evidence="6">
    <location>
        <begin position="148"/>
        <end position="168"/>
    </location>
</feature>
<evidence type="ECO:0000259" key="7">
    <source>
        <dbReference type="Pfam" id="PF00892"/>
    </source>
</evidence>
<dbReference type="OrthoDB" id="7743310at2"/>
<dbReference type="Proteomes" id="UP000249688">
    <property type="component" value="Unassembled WGS sequence"/>
</dbReference>